<dbReference type="Pfam" id="PF00098">
    <property type="entry name" value="zf-CCHC"/>
    <property type="match status" value="1"/>
</dbReference>
<accession>A0ABM1GBH9</accession>
<feature type="compositionally biased region" description="Basic and acidic residues" evidence="2">
    <location>
        <begin position="1"/>
        <end position="11"/>
    </location>
</feature>
<dbReference type="RefSeq" id="XP_015068672.1">
    <property type="nucleotide sequence ID" value="XM_015213186.1"/>
</dbReference>
<evidence type="ECO:0000313" key="4">
    <source>
        <dbReference type="Proteomes" id="UP000694930"/>
    </source>
</evidence>
<feature type="compositionally biased region" description="Low complexity" evidence="2">
    <location>
        <begin position="112"/>
        <end position="122"/>
    </location>
</feature>
<feature type="compositionally biased region" description="Polar residues" evidence="2">
    <location>
        <begin position="46"/>
        <end position="56"/>
    </location>
</feature>
<proteinExistence type="predicted"/>
<dbReference type="InterPro" id="IPR036875">
    <property type="entry name" value="Znf_CCHC_sf"/>
</dbReference>
<gene>
    <name evidence="5" type="primary">LOC107013226</name>
</gene>
<organism evidence="4 5">
    <name type="scientific">Solanum pennellii</name>
    <name type="common">Tomato</name>
    <name type="synonym">Lycopersicon pennellii</name>
    <dbReference type="NCBI Taxonomy" id="28526"/>
    <lineage>
        <taxon>Eukaryota</taxon>
        <taxon>Viridiplantae</taxon>
        <taxon>Streptophyta</taxon>
        <taxon>Embryophyta</taxon>
        <taxon>Tracheophyta</taxon>
        <taxon>Spermatophyta</taxon>
        <taxon>Magnoliopsida</taxon>
        <taxon>eudicotyledons</taxon>
        <taxon>Gunneridae</taxon>
        <taxon>Pentapetalae</taxon>
        <taxon>asterids</taxon>
        <taxon>lamiids</taxon>
        <taxon>Solanales</taxon>
        <taxon>Solanaceae</taxon>
        <taxon>Solanoideae</taxon>
        <taxon>Solaneae</taxon>
        <taxon>Solanum</taxon>
        <taxon>Solanum subgen. Lycopersicon</taxon>
    </lineage>
</organism>
<dbReference type="GeneID" id="107013226"/>
<dbReference type="SUPFAM" id="SSF57756">
    <property type="entry name" value="Retrovirus zinc finger-like domains"/>
    <property type="match status" value="1"/>
</dbReference>
<protein>
    <submittedName>
        <fullName evidence="5">Cold shock protein 2-like</fullName>
    </submittedName>
</protein>
<dbReference type="InterPro" id="IPR001878">
    <property type="entry name" value="Znf_CCHC"/>
</dbReference>
<evidence type="ECO:0000259" key="3">
    <source>
        <dbReference type="PROSITE" id="PS50158"/>
    </source>
</evidence>
<dbReference type="PROSITE" id="PS50158">
    <property type="entry name" value="ZF_CCHC"/>
    <property type="match status" value="1"/>
</dbReference>
<sequence length="133" mass="14184">MEREEFGDPKRARISGQFHGASSGGRGSQRGSYRSQQRPTGRGNYSGFSGSTQQFPGQRFCFTCGDPDHLMRQCTSQRGRGGPRPKSSFQTRPPAPQGRGRGRVQSCRGDRVSSSGVAAQQSGGRGTTQDGGG</sequence>
<name>A0ABM1GBH9_SOLPN</name>
<feature type="region of interest" description="Disordered" evidence="2">
    <location>
        <begin position="1"/>
        <end position="133"/>
    </location>
</feature>
<keyword evidence="1" id="KW-0863">Zinc-finger</keyword>
<keyword evidence="1" id="KW-0862">Zinc</keyword>
<feature type="compositionally biased region" description="Low complexity" evidence="2">
    <location>
        <begin position="29"/>
        <end position="38"/>
    </location>
</feature>
<keyword evidence="4" id="KW-1185">Reference proteome</keyword>
<reference evidence="5" key="2">
    <citation type="submission" date="2025-08" db="UniProtKB">
        <authorList>
            <consortium name="RefSeq"/>
        </authorList>
    </citation>
    <scope>IDENTIFICATION</scope>
</reference>
<feature type="domain" description="CCHC-type" evidence="3">
    <location>
        <begin position="61"/>
        <end position="76"/>
    </location>
</feature>
<dbReference type="Proteomes" id="UP000694930">
    <property type="component" value="Chromosome 3"/>
</dbReference>
<reference evidence="4" key="1">
    <citation type="journal article" date="2014" name="Nat. Genet.">
        <title>The genome of the stress-tolerant wild tomato species Solanum pennellii.</title>
        <authorList>
            <person name="Bolger A."/>
            <person name="Scossa F."/>
            <person name="Bolger M.E."/>
            <person name="Lanz C."/>
            <person name="Maumus F."/>
            <person name="Tohge T."/>
            <person name="Quesneville H."/>
            <person name="Alseekh S."/>
            <person name="Sorensen I."/>
            <person name="Lichtenstein G."/>
            <person name="Fich E.A."/>
            <person name="Conte M."/>
            <person name="Keller H."/>
            <person name="Schneeberger K."/>
            <person name="Schwacke R."/>
            <person name="Ofner I."/>
            <person name="Vrebalov J."/>
            <person name="Xu Y."/>
            <person name="Osorio S."/>
            <person name="Aflitos S.A."/>
            <person name="Schijlen E."/>
            <person name="Jimenez-Gomez J.M."/>
            <person name="Ryngajllo M."/>
            <person name="Kimura S."/>
            <person name="Kumar R."/>
            <person name="Koenig D."/>
            <person name="Headland L.R."/>
            <person name="Maloof J.N."/>
            <person name="Sinha N."/>
            <person name="van Ham R.C."/>
            <person name="Lankhorst R.K."/>
            <person name="Mao L."/>
            <person name="Vogel A."/>
            <person name="Arsova B."/>
            <person name="Panstruga R."/>
            <person name="Fei Z."/>
            <person name="Rose J.K."/>
            <person name="Zamir D."/>
            <person name="Carrari F."/>
            <person name="Giovannoni J.J."/>
            <person name="Weigel D."/>
            <person name="Usadel B."/>
            <person name="Fernie A.R."/>
        </authorList>
    </citation>
    <scope>NUCLEOTIDE SEQUENCE [LARGE SCALE GENOMIC DNA]</scope>
    <source>
        <strain evidence="4">cv. LA0716</strain>
    </source>
</reference>
<keyword evidence="1" id="KW-0479">Metal-binding</keyword>
<feature type="compositionally biased region" description="Gly residues" evidence="2">
    <location>
        <begin position="123"/>
        <end position="133"/>
    </location>
</feature>
<dbReference type="SMART" id="SM00343">
    <property type="entry name" value="ZnF_C2HC"/>
    <property type="match status" value="1"/>
</dbReference>
<evidence type="ECO:0000313" key="5">
    <source>
        <dbReference type="RefSeq" id="XP_015068672.1"/>
    </source>
</evidence>
<evidence type="ECO:0000256" key="2">
    <source>
        <dbReference type="SAM" id="MobiDB-lite"/>
    </source>
</evidence>
<evidence type="ECO:0000256" key="1">
    <source>
        <dbReference type="PROSITE-ProRule" id="PRU00047"/>
    </source>
</evidence>